<feature type="domain" description="G-protein coupled receptors family 2 profile 2" evidence="13">
    <location>
        <begin position="179"/>
        <end position="417"/>
    </location>
</feature>
<evidence type="ECO:0000256" key="3">
    <source>
        <dbReference type="ARBA" id="ARBA00022475"/>
    </source>
</evidence>
<comment type="caution">
    <text evidence="14">The sequence shown here is derived from an EMBL/GenBank/DDBJ whole genome shotgun (WGS) entry which is preliminary data.</text>
</comment>
<dbReference type="InterPro" id="IPR017981">
    <property type="entry name" value="GPCR_2-like_7TM"/>
</dbReference>
<dbReference type="InterPro" id="IPR000832">
    <property type="entry name" value="GPCR_2_secretin-like"/>
</dbReference>
<dbReference type="OrthoDB" id="16753at2759"/>
<dbReference type="PRINTS" id="PR00249">
    <property type="entry name" value="GPCRSECRETIN"/>
</dbReference>
<protein>
    <submittedName>
        <fullName evidence="14">Calcitonin receptor-like</fullName>
    </submittedName>
</protein>
<evidence type="ECO:0000313" key="14">
    <source>
        <dbReference type="EMBL" id="VDI37986.1"/>
    </source>
</evidence>
<reference evidence="14" key="1">
    <citation type="submission" date="2018-11" db="EMBL/GenBank/DDBJ databases">
        <authorList>
            <person name="Alioto T."/>
            <person name="Alioto T."/>
        </authorList>
    </citation>
    <scope>NUCLEOTIDE SEQUENCE</scope>
</reference>
<evidence type="ECO:0000256" key="5">
    <source>
        <dbReference type="ARBA" id="ARBA00022989"/>
    </source>
</evidence>
<feature type="transmembrane region" description="Helical" evidence="11">
    <location>
        <begin position="180"/>
        <end position="204"/>
    </location>
</feature>
<dbReference type="GO" id="GO:0007188">
    <property type="term" value="P:adenylate cyclase-modulating G protein-coupled receptor signaling pathway"/>
    <property type="evidence" value="ECO:0007669"/>
    <property type="project" value="TreeGrafter"/>
</dbReference>
<dbReference type="Proteomes" id="UP000596742">
    <property type="component" value="Unassembled WGS sequence"/>
</dbReference>
<dbReference type="PANTHER" id="PTHR45620:SF42">
    <property type="entry name" value="G-PROTEIN COUPLED RECEPTOR SEB-2"/>
    <property type="match status" value="1"/>
</dbReference>
<dbReference type="Gene3D" id="1.20.1070.10">
    <property type="entry name" value="Rhodopsin 7-helix transmembrane proteins"/>
    <property type="match status" value="1"/>
</dbReference>
<feature type="transmembrane region" description="Helical" evidence="11">
    <location>
        <begin position="395"/>
        <end position="412"/>
    </location>
</feature>
<keyword evidence="4 11" id="KW-0812">Transmembrane</keyword>
<dbReference type="SMART" id="SM00008">
    <property type="entry name" value="HormR"/>
    <property type="match status" value="1"/>
</dbReference>
<dbReference type="GO" id="GO:0007166">
    <property type="term" value="P:cell surface receptor signaling pathway"/>
    <property type="evidence" value="ECO:0007669"/>
    <property type="project" value="InterPro"/>
</dbReference>
<dbReference type="InterPro" id="IPR050332">
    <property type="entry name" value="GPCR_2"/>
</dbReference>
<keyword evidence="15" id="KW-1185">Reference proteome</keyword>
<feature type="transmembrane region" description="Helical" evidence="11">
    <location>
        <begin position="265"/>
        <end position="284"/>
    </location>
</feature>
<dbReference type="EMBL" id="UYJE01005524">
    <property type="protein sequence ID" value="VDI37986.1"/>
    <property type="molecule type" value="Genomic_DNA"/>
</dbReference>
<feature type="transmembrane region" description="Helical" evidence="11">
    <location>
        <begin position="216"/>
        <end position="234"/>
    </location>
</feature>
<evidence type="ECO:0000256" key="11">
    <source>
        <dbReference type="SAM" id="Phobius"/>
    </source>
</evidence>
<dbReference type="PROSITE" id="PS00649">
    <property type="entry name" value="G_PROTEIN_RECEP_F2_1"/>
    <property type="match status" value="1"/>
</dbReference>
<accession>A0A8B6ESF7</accession>
<evidence type="ECO:0000256" key="8">
    <source>
        <dbReference type="ARBA" id="ARBA00023170"/>
    </source>
</evidence>
<keyword evidence="7 11" id="KW-0472">Membrane</keyword>
<dbReference type="Pfam" id="PF00002">
    <property type="entry name" value="7tm_2"/>
    <property type="match status" value="1"/>
</dbReference>
<dbReference type="InterPro" id="IPR017983">
    <property type="entry name" value="GPCR_2_secretin-like_CS"/>
</dbReference>
<sequence length="493" mass="57066">MLEKIHLQFCRNVLKIRSSTPNFMTYGELGRTPIDTVIKCRMVCFRNKLLTNENKLSSILYQIMFNLKDDHTFKWMDYVKSILDNAGLSYVWTQQSPLGNLYCNATFDGYSCWNYTKAGTRVYGECPEFFIYEFGHTKSFPFKDCNNDGTWFRHPETNTTWSDYTTCAETIKVRRAHKVLYIYLSGYALSMVSLMLALCIFCCFRQLKCTRVSIHKNMFVSYILAAILWMSYYLSSALHPDVLQENPVWCRLLHILAQYATSSNYAWMFCEGLYLHTVLILAFINEKHVLIMCIITGWVVPMIQTVIYFAIRVTSSEINKLCWHGQTNLQWIFLGPIALWLALNTFFLVNILRILCTKVSSMRQSNPLRHTLKATLILIPLLGIQSVAIPFRPGFFVSLLFCFFNGEVILLLKNQLGVHRQRKMSRSDTARSLMYFQLSNNNNASRPRWSICSHVVKTNDETGVKLVTETGVKLVTDTKPDEKPPDQFIESNV</sequence>
<comment type="subcellular location">
    <subcellularLocation>
        <location evidence="1">Cell membrane</location>
        <topology evidence="1">Multi-pass membrane protein</topology>
    </subcellularLocation>
</comment>
<evidence type="ECO:0000259" key="13">
    <source>
        <dbReference type="PROSITE" id="PS50261"/>
    </source>
</evidence>
<evidence type="ECO:0000259" key="12">
    <source>
        <dbReference type="PROSITE" id="PS50227"/>
    </source>
</evidence>
<dbReference type="GO" id="GO:0008528">
    <property type="term" value="F:G protein-coupled peptide receptor activity"/>
    <property type="evidence" value="ECO:0007669"/>
    <property type="project" value="TreeGrafter"/>
</dbReference>
<keyword evidence="9" id="KW-0325">Glycoprotein</keyword>
<evidence type="ECO:0000256" key="10">
    <source>
        <dbReference type="ARBA" id="ARBA00023224"/>
    </source>
</evidence>
<dbReference type="InterPro" id="IPR001879">
    <property type="entry name" value="GPCR_2_extracellular_dom"/>
</dbReference>
<evidence type="ECO:0000256" key="6">
    <source>
        <dbReference type="ARBA" id="ARBA00023040"/>
    </source>
</evidence>
<keyword evidence="5 11" id="KW-1133">Transmembrane helix</keyword>
<dbReference type="GO" id="GO:0005886">
    <property type="term" value="C:plasma membrane"/>
    <property type="evidence" value="ECO:0007669"/>
    <property type="project" value="UniProtKB-SubCell"/>
</dbReference>
<name>A0A8B6ESF7_MYTGA</name>
<evidence type="ECO:0000256" key="4">
    <source>
        <dbReference type="ARBA" id="ARBA00022692"/>
    </source>
</evidence>
<keyword evidence="3" id="KW-1003">Cell membrane</keyword>
<evidence type="ECO:0000256" key="1">
    <source>
        <dbReference type="ARBA" id="ARBA00004651"/>
    </source>
</evidence>
<evidence type="ECO:0000256" key="2">
    <source>
        <dbReference type="ARBA" id="ARBA00005314"/>
    </source>
</evidence>
<feature type="transmembrane region" description="Helical" evidence="11">
    <location>
        <begin position="289"/>
        <end position="311"/>
    </location>
</feature>
<feature type="transmembrane region" description="Helical" evidence="11">
    <location>
        <begin position="372"/>
        <end position="389"/>
    </location>
</feature>
<feature type="domain" description="G-protein coupled receptors family 2 profile 1" evidence="12">
    <location>
        <begin position="101"/>
        <end position="171"/>
    </location>
</feature>
<dbReference type="PROSITE" id="PS50261">
    <property type="entry name" value="G_PROTEIN_RECEP_F2_4"/>
    <property type="match status" value="1"/>
</dbReference>
<evidence type="ECO:0000313" key="15">
    <source>
        <dbReference type="Proteomes" id="UP000596742"/>
    </source>
</evidence>
<dbReference type="PROSITE" id="PS50227">
    <property type="entry name" value="G_PROTEIN_RECEP_F2_3"/>
    <property type="match status" value="1"/>
</dbReference>
<dbReference type="AlphaFoldDB" id="A0A8B6ESF7"/>
<keyword evidence="8 14" id="KW-0675">Receptor</keyword>
<proteinExistence type="inferred from homology"/>
<keyword evidence="10" id="KW-0807">Transducer</keyword>
<keyword evidence="6" id="KW-0297">G-protein coupled receptor</keyword>
<comment type="similarity">
    <text evidence="2">Belongs to the G-protein coupled receptor 2 family.</text>
</comment>
<gene>
    <name evidence="14" type="ORF">MGAL_10B076191</name>
</gene>
<evidence type="ECO:0000256" key="9">
    <source>
        <dbReference type="ARBA" id="ARBA00023180"/>
    </source>
</evidence>
<dbReference type="Gene3D" id="4.10.1240.10">
    <property type="entry name" value="GPCR, family 2, extracellular hormone receptor domain"/>
    <property type="match status" value="1"/>
</dbReference>
<feature type="transmembrane region" description="Helical" evidence="11">
    <location>
        <begin position="331"/>
        <end position="352"/>
    </location>
</feature>
<dbReference type="SUPFAM" id="SSF111418">
    <property type="entry name" value="Hormone receptor domain"/>
    <property type="match status" value="1"/>
</dbReference>
<evidence type="ECO:0000256" key="7">
    <source>
        <dbReference type="ARBA" id="ARBA00023136"/>
    </source>
</evidence>
<dbReference type="Pfam" id="PF02793">
    <property type="entry name" value="HRM"/>
    <property type="match status" value="1"/>
</dbReference>
<dbReference type="InterPro" id="IPR036445">
    <property type="entry name" value="GPCR_2_extracell_dom_sf"/>
</dbReference>
<dbReference type="PANTHER" id="PTHR45620">
    <property type="entry name" value="PDF RECEPTOR-LIKE PROTEIN-RELATED"/>
    <property type="match status" value="1"/>
</dbReference>
<organism evidence="14 15">
    <name type="scientific">Mytilus galloprovincialis</name>
    <name type="common">Mediterranean mussel</name>
    <dbReference type="NCBI Taxonomy" id="29158"/>
    <lineage>
        <taxon>Eukaryota</taxon>
        <taxon>Metazoa</taxon>
        <taxon>Spiralia</taxon>
        <taxon>Lophotrochozoa</taxon>
        <taxon>Mollusca</taxon>
        <taxon>Bivalvia</taxon>
        <taxon>Autobranchia</taxon>
        <taxon>Pteriomorphia</taxon>
        <taxon>Mytilida</taxon>
        <taxon>Mytiloidea</taxon>
        <taxon>Mytilidae</taxon>
        <taxon>Mytilinae</taxon>
        <taxon>Mytilus</taxon>
    </lineage>
</organism>